<comment type="caution">
    <text evidence="1">The sequence shown here is derived from an EMBL/GenBank/DDBJ whole genome shotgun (WGS) entry which is preliminary data.</text>
</comment>
<reference evidence="1 2" key="1">
    <citation type="journal article" date="2014" name="Int. J. Syst. Evol. Microbiol.">
        <title>Nocardia vulneris sp. nov., isolated from wounds of human patients in North America.</title>
        <authorList>
            <person name="Lasker B.A."/>
            <person name="Bell M."/>
            <person name="Klenk H.P."/>
            <person name="Sproer C."/>
            <person name="Schumann C."/>
            <person name="Schumann P."/>
            <person name="Brown J.M."/>
        </authorList>
    </citation>
    <scope>NUCLEOTIDE SEQUENCE [LARGE SCALE GENOMIC DNA]</scope>
    <source>
        <strain evidence="1 2">W9851</strain>
    </source>
</reference>
<protein>
    <recommendedName>
        <fullName evidence="3">Chorismate lyase</fullName>
    </recommendedName>
</protein>
<dbReference type="EMBL" id="JNFP01000006">
    <property type="protein sequence ID" value="KIA65715.1"/>
    <property type="molecule type" value="Genomic_DNA"/>
</dbReference>
<sequence length="195" mass="20945">MELAMPPIARMILHADGSTTRLLEALLGQPLSLSLQEQQATLAAAVAPEVRFALGCADTEQIIYRRSRLCTSAGAAVSSNEVTVVCRDPGITALLTDNCAPIGHALAAAGRQLPRELLASGWSTWPDDLQHCVYKEYLFLDAAGDPVAHIRERFNPVYVPSSDIRTHRAKTVGADLCSGNVQCPSGYGSNFAVRR</sequence>
<name>A0ABR4ZKT4_9NOCA</name>
<evidence type="ECO:0008006" key="3">
    <source>
        <dbReference type="Google" id="ProtNLM"/>
    </source>
</evidence>
<evidence type="ECO:0000313" key="1">
    <source>
        <dbReference type="EMBL" id="KIA65715.1"/>
    </source>
</evidence>
<gene>
    <name evidence="1" type="ORF">FG87_06695</name>
</gene>
<evidence type="ECO:0000313" key="2">
    <source>
        <dbReference type="Proteomes" id="UP000031364"/>
    </source>
</evidence>
<dbReference type="InterPro" id="IPR028978">
    <property type="entry name" value="Chorismate_lyase_/UTRA_dom_sf"/>
</dbReference>
<dbReference type="Proteomes" id="UP000031364">
    <property type="component" value="Unassembled WGS sequence"/>
</dbReference>
<dbReference type="SUPFAM" id="SSF64288">
    <property type="entry name" value="Chorismate lyase-like"/>
    <property type="match status" value="1"/>
</dbReference>
<keyword evidence="2" id="KW-1185">Reference proteome</keyword>
<proteinExistence type="predicted"/>
<accession>A0ABR4ZKT4</accession>
<dbReference type="Gene3D" id="3.40.1410.10">
    <property type="entry name" value="Chorismate lyase-like"/>
    <property type="match status" value="1"/>
</dbReference>
<organism evidence="1 2">
    <name type="scientific">Nocardia vulneris</name>
    <dbReference type="NCBI Taxonomy" id="1141657"/>
    <lineage>
        <taxon>Bacteria</taxon>
        <taxon>Bacillati</taxon>
        <taxon>Actinomycetota</taxon>
        <taxon>Actinomycetes</taxon>
        <taxon>Mycobacteriales</taxon>
        <taxon>Nocardiaceae</taxon>
        <taxon>Nocardia</taxon>
    </lineage>
</organism>